<evidence type="ECO:0000313" key="7">
    <source>
        <dbReference type="EMBL" id="SDG23901.1"/>
    </source>
</evidence>
<dbReference type="STRING" id="660518.SAMN05216218_11923"/>
<evidence type="ECO:0000256" key="3">
    <source>
        <dbReference type="ARBA" id="ARBA00022692"/>
    </source>
</evidence>
<keyword evidence="4 6" id="KW-1133">Transmembrane helix</keyword>
<sequence>MVSGTEAVATGFLGAGAIGATIGYAVKKIAKIVAVLAGLELAFLAYLEQIGIITVDWSAFASTLGSGTFGLVVNGASSSGSTPLLGLLGTLPVGTGFAGGLYLGLKKG</sequence>
<organism evidence="7 8">
    <name type="scientific">Halorientalis regularis</name>
    <dbReference type="NCBI Taxonomy" id="660518"/>
    <lineage>
        <taxon>Archaea</taxon>
        <taxon>Methanobacteriati</taxon>
        <taxon>Methanobacteriota</taxon>
        <taxon>Stenosarchaea group</taxon>
        <taxon>Halobacteria</taxon>
        <taxon>Halobacteriales</taxon>
        <taxon>Haloarculaceae</taxon>
        <taxon>Halorientalis</taxon>
    </lineage>
</organism>
<proteinExistence type="inferred from homology"/>
<evidence type="ECO:0000256" key="1">
    <source>
        <dbReference type="ARBA" id="ARBA00004370"/>
    </source>
</evidence>
<reference evidence="8" key="1">
    <citation type="submission" date="2016-10" db="EMBL/GenBank/DDBJ databases">
        <authorList>
            <person name="Varghese N."/>
            <person name="Submissions S."/>
        </authorList>
    </citation>
    <scope>NUCLEOTIDE SEQUENCE [LARGE SCALE GENOMIC DNA]</scope>
    <source>
        <strain evidence="8">IBRC-M 10760</strain>
    </source>
</reference>
<comment type="similarity">
    <text evidence="2">Belongs to the FUN14 family.</text>
</comment>
<keyword evidence="8" id="KW-1185">Reference proteome</keyword>
<accession>A0A1G7SLT0</accession>
<keyword evidence="5 6" id="KW-0472">Membrane</keyword>
<evidence type="ECO:0000256" key="4">
    <source>
        <dbReference type="ARBA" id="ARBA00022989"/>
    </source>
</evidence>
<evidence type="ECO:0000256" key="6">
    <source>
        <dbReference type="SAM" id="Phobius"/>
    </source>
</evidence>
<dbReference type="Proteomes" id="UP000199076">
    <property type="component" value="Unassembled WGS sequence"/>
</dbReference>
<protein>
    <submittedName>
        <fullName evidence="7">Uncharacterized membrane protein, Fun14 family</fullName>
    </submittedName>
</protein>
<dbReference type="RefSeq" id="WP_139171186.1">
    <property type="nucleotide sequence ID" value="NZ_FNBK01000019.1"/>
</dbReference>
<comment type="subcellular location">
    <subcellularLocation>
        <location evidence="1">Membrane</location>
    </subcellularLocation>
</comment>
<dbReference type="InterPro" id="IPR007014">
    <property type="entry name" value="FUN14"/>
</dbReference>
<evidence type="ECO:0000313" key="8">
    <source>
        <dbReference type="Proteomes" id="UP000199076"/>
    </source>
</evidence>
<dbReference type="EMBL" id="FNBK01000019">
    <property type="protein sequence ID" value="SDG23901.1"/>
    <property type="molecule type" value="Genomic_DNA"/>
</dbReference>
<dbReference type="GO" id="GO:0016020">
    <property type="term" value="C:membrane"/>
    <property type="evidence" value="ECO:0007669"/>
    <property type="project" value="UniProtKB-SubCell"/>
</dbReference>
<dbReference type="Pfam" id="PF04930">
    <property type="entry name" value="FUN14"/>
    <property type="match status" value="1"/>
</dbReference>
<dbReference type="OrthoDB" id="379961at2157"/>
<feature type="transmembrane region" description="Helical" evidence="6">
    <location>
        <begin position="29"/>
        <end position="47"/>
    </location>
</feature>
<keyword evidence="3 6" id="KW-0812">Transmembrane</keyword>
<evidence type="ECO:0000256" key="5">
    <source>
        <dbReference type="ARBA" id="ARBA00023136"/>
    </source>
</evidence>
<evidence type="ECO:0000256" key="2">
    <source>
        <dbReference type="ARBA" id="ARBA00009160"/>
    </source>
</evidence>
<feature type="transmembrane region" description="Helical" evidence="6">
    <location>
        <begin position="84"/>
        <end position="105"/>
    </location>
</feature>
<dbReference type="AlphaFoldDB" id="A0A1G7SLT0"/>
<name>A0A1G7SLT0_9EURY</name>
<gene>
    <name evidence="7" type="ORF">SAMN05216218_11923</name>
</gene>